<dbReference type="PANTHER" id="PTHR14359">
    <property type="entry name" value="HOMO-OLIGOMERIC FLAVIN CONTAINING CYS DECARBOXYLASE FAMILY"/>
    <property type="match status" value="1"/>
</dbReference>
<evidence type="ECO:0000256" key="2">
    <source>
        <dbReference type="ARBA" id="ARBA00023239"/>
    </source>
</evidence>
<comment type="similarity">
    <text evidence="3 4">In the N-terminal section; belongs to the HFCD (homo-oligomeric flavin containing Cys decarboxylase) superfamily.</text>
</comment>
<comment type="pathway">
    <text evidence="3 4">Cofactor biosynthesis; coenzyme A biosynthesis; CoA from (R)-pantothenate: step 2/5.</text>
</comment>
<feature type="binding site" evidence="3">
    <location>
        <begin position="306"/>
        <end position="309"/>
    </location>
    <ligand>
        <name>CTP</name>
        <dbReference type="ChEBI" id="CHEBI:37563"/>
    </ligand>
</feature>
<feature type="region of interest" description="Phosphopantothenoylcysteine decarboxylase" evidence="3">
    <location>
        <begin position="1"/>
        <end position="191"/>
    </location>
</feature>
<feature type="binding site" evidence="3">
    <location>
        <position position="324"/>
    </location>
    <ligand>
        <name>CTP</name>
        <dbReference type="ChEBI" id="CHEBI:37563"/>
    </ligand>
</feature>
<dbReference type="GO" id="GO:0015941">
    <property type="term" value="P:pantothenate catabolic process"/>
    <property type="evidence" value="ECO:0007669"/>
    <property type="project" value="InterPro"/>
</dbReference>
<dbReference type="InterPro" id="IPR007085">
    <property type="entry name" value="DNA/pantothenate-metab_flavo_C"/>
</dbReference>
<dbReference type="Pfam" id="PF04127">
    <property type="entry name" value="DFP"/>
    <property type="match status" value="1"/>
</dbReference>
<dbReference type="GO" id="GO:0071513">
    <property type="term" value="C:phosphopantothenoylcysteine decarboxylase complex"/>
    <property type="evidence" value="ECO:0007669"/>
    <property type="project" value="TreeGrafter"/>
</dbReference>
<organism evidence="7 8">
    <name type="scientific">Weissella kandleri</name>
    <dbReference type="NCBI Taxonomy" id="1616"/>
    <lineage>
        <taxon>Bacteria</taxon>
        <taxon>Bacillati</taxon>
        <taxon>Bacillota</taxon>
        <taxon>Bacilli</taxon>
        <taxon>Lactobacillales</taxon>
        <taxon>Lactobacillaceae</taxon>
        <taxon>Weissella</taxon>
    </lineage>
</organism>
<dbReference type="GO" id="GO:0004632">
    <property type="term" value="F:phosphopantothenate--cysteine ligase activity"/>
    <property type="evidence" value="ECO:0007669"/>
    <property type="project" value="UniProtKB-UniRule"/>
</dbReference>
<dbReference type="RefSeq" id="WP_057755414.1">
    <property type="nucleotide sequence ID" value="NZ_JQBP01000003.1"/>
</dbReference>
<dbReference type="InterPro" id="IPR036551">
    <property type="entry name" value="Flavin_trans-like"/>
</dbReference>
<sequence>MFENKKIVLIVTGGVAAYKSARVARLLMRAGAEVRVVMTANALEFMTEKTFATLTKHAVLTDLFKTADAQVAHIEWADWADLFFVVPATANFIGKLAQGLADDAASTVAIARHTPMLIAPAMNPAMYENPAVQRNLAQLRQDGVMIIEPTEGLLAEGYQGQGRMLEPEELLASAELQLRQVMTQMPLQGQKFLVTAGGTKEALDPVRFIGNHSSGKMGYAVAQALLEWGADVTLITTVNLPSPAGVRVVPVQSAREMKAALQADFAHVNGVVMAAAVADYRPLTVASQKIKKQDGANLEFTLQENPDLLATLGQAKQQQILVGFAAETNDLIEHANLKLTKKNVDLLVANDVTQPGSGFQTDTNLVTFLQPGLEPKPLPILPKVEVARKIVQQIVQIQRERGDIK</sequence>
<keyword evidence="3 4" id="KW-0285">Flavoprotein</keyword>
<keyword evidence="3" id="KW-0511">Multifunctional enzyme</keyword>
<dbReference type="UniPathway" id="UPA00241">
    <property type="reaction ID" value="UER00353"/>
</dbReference>
<keyword evidence="3" id="KW-0479">Metal-binding</keyword>
<proteinExistence type="inferred from homology"/>
<protein>
    <recommendedName>
        <fullName evidence="3">Coenzyme A biosynthesis bifunctional protein CoaBC</fullName>
    </recommendedName>
    <alternativeName>
        <fullName evidence="3">DNA/pantothenate metabolism flavoprotein</fullName>
    </alternativeName>
    <alternativeName>
        <fullName evidence="3">Phosphopantothenoylcysteine synthetase/decarboxylase</fullName>
        <shortName evidence="3">PPCS-PPCDC</shortName>
    </alternativeName>
    <domain>
        <recommendedName>
            <fullName evidence="3">Phosphopantothenoylcysteine decarboxylase</fullName>
            <shortName evidence="3">PPC decarboxylase</shortName>
            <shortName evidence="3">PPC-DC</shortName>
            <ecNumber evidence="3">4.1.1.36</ecNumber>
        </recommendedName>
        <alternativeName>
            <fullName evidence="3">CoaC</fullName>
        </alternativeName>
    </domain>
    <domain>
        <recommendedName>
            <fullName evidence="3">Phosphopantothenate--cysteine ligase</fullName>
            <ecNumber evidence="3">6.3.2.5</ecNumber>
        </recommendedName>
        <alternativeName>
            <fullName evidence="3">CoaB</fullName>
        </alternativeName>
        <alternativeName>
            <fullName evidence="3">Phosphopantothenoylcysteine synthetase</fullName>
            <shortName evidence="3">PPC synthetase</shortName>
            <shortName evidence="3">PPC-S</shortName>
        </alternativeName>
    </domain>
</protein>
<feature type="binding site" evidence="3">
    <location>
        <position position="289"/>
    </location>
    <ligand>
        <name>CTP</name>
        <dbReference type="ChEBI" id="CHEBI:37563"/>
    </ligand>
</feature>
<keyword evidence="2 3" id="KW-0456">Lyase</keyword>
<dbReference type="PATRIC" id="fig|1616.3.peg.955"/>
<name>A0A0R2JM77_9LACO</name>
<evidence type="ECO:0000256" key="3">
    <source>
        <dbReference type="HAMAP-Rule" id="MF_02225"/>
    </source>
</evidence>
<comment type="cofactor">
    <cofactor evidence="3">
        <name>Mg(2+)</name>
        <dbReference type="ChEBI" id="CHEBI:18420"/>
    </cofactor>
</comment>
<dbReference type="InterPro" id="IPR035929">
    <property type="entry name" value="CoaB-like_sf"/>
</dbReference>
<feature type="binding site" evidence="3">
    <location>
        <position position="342"/>
    </location>
    <ligand>
        <name>CTP</name>
        <dbReference type="ChEBI" id="CHEBI:37563"/>
    </ligand>
</feature>
<comment type="similarity">
    <text evidence="3 4">In the C-terminal section; belongs to the PPC synthetase family.</text>
</comment>
<dbReference type="Proteomes" id="UP000051655">
    <property type="component" value="Unassembled WGS sequence"/>
</dbReference>
<comment type="catalytic activity">
    <reaction evidence="3 4">
        <text>(R)-4'-phosphopantothenate + L-cysteine + CTP = N-[(R)-4-phosphopantothenoyl]-L-cysteine + CMP + diphosphate + H(+)</text>
        <dbReference type="Rhea" id="RHEA:19397"/>
        <dbReference type="ChEBI" id="CHEBI:10986"/>
        <dbReference type="ChEBI" id="CHEBI:15378"/>
        <dbReference type="ChEBI" id="CHEBI:33019"/>
        <dbReference type="ChEBI" id="CHEBI:35235"/>
        <dbReference type="ChEBI" id="CHEBI:37563"/>
        <dbReference type="ChEBI" id="CHEBI:59458"/>
        <dbReference type="ChEBI" id="CHEBI:60377"/>
        <dbReference type="EC" id="6.3.2.5"/>
    </reaction>
</comment>
<feature type="region of interest" description="Phosphopantothenate--cysteine ligase" evidence="3">
    <location>
        <begin position="192"/>
        <end position="405"/>
    </location>
</feature>
<evidence type="ECO:0000256" key="1">
    <source>
        <dbReference type="ARBA" id="ARBA00022793"/>
    </source>
</evidence>
<keyword evidence="3" id="KW-0460">Magnesium</keyword>
<dbReference type="NCBIfam" id="TIGR00521">
    <property type="entry name" value="coaBC_dfp"/>
    <property type="match status" value="1"/>
</dbReference>
<comment type="catalytic activity">
    <reaction evidence="3 4">
        <text>N-[(R)-4-phosphopantothenoyl]-L-cysteine + H(+) = (R)-4'-phosphopantetheine + CO2</text>
        <dbReference type="Rhea" id="RHEA:16793"/>
        <dbReference type="ChEBI" id="CHEBI:15378"/>
        <dbReference type="ChEBI" id="CHEBI:16526"/>
        <dbReference type="ChEBI" id="CHEBI:59458"/>
        <dbReference type="ChEBI" id="CHEBI:61723"/>
        <dbReference type="EC" id="4.1.1.36"/>
    </reaction>
</comment>
<feature type="binding site" evidence="3">
    <location>
        <position position="338"/>
    </location>
    <ligand>
        <name>CTP</name>
        <dbReference type="ChEBI" id="CHEBI:37563"/>
    </ligand>
</feature>
<evidence type="ECO:0000313" key="8">
    <source>
        <dbReference type="Proteomes" id="UP000051655"/>
    </source>
</evidence>
<accession>A0A0R2JM77</accession>
<evidence type="ECO:0000259" key="6">
    <source>
        <dbReference type="Pfam" id="PF04127"/>
    </source>
</evidence>
<comment type="caution">
    <text evidence="3">Lacks conserved residue(s) required for the propagation of feature annotation.</text>
</comment>
<evidence type="ECO:0000259" key="5">
    <source>
        <dbReference type="Pfam" id="PF02441"/>
    </source>
</evidence>
<dbReference type="OrthoDB" id="9802554at2"/>
<keyword evidence="8" id="KW-1185">Reference proteome</keyword>
<dbReference type="GO" id="GO:0046872">
    <property type="term" value="F:metal ion binding"/>
    <property type="evidence" value="ECO:0007669"/>
    <property type="project" value="UniProtKB-KW"/>
</dbReference>
<feature type="domain" description="DNA/pantothenate metabolism flavoprotein C-terminal" evidence="6">
    <location>
        <begin position="187"/>
        <end position="396"/>
    </location>
</feature>
<dbReference type="Pfam" id="PF02441">
    <property type="entry name" value="Flavoprotein"/>
    <property type="match status" value="1"/>
</dbReference>
<dbReference type="Gene3D" id="3.40.50.1950">
    <property type="entry name" value="Flavin prenyltransferase-like"/>
    <property type="match status" value="1"/>
</dbReference>
<feature type="binding site" evidence="3">
    <location>
        <position position="279"/>
    </location>
    <ligand>
        <name>CTP</name>
        <dbReference type="ChEBI" id="CHEBI:37563"/>
    </ligand>
</feature>
<dbReference type="InterPro" id="IPR003382">
    <property type="entry name" value="Flavoprotein"/>
</dbReference>
<gene>
    <name evidence="3" type="primary">coaBC</name>
    <name evidence="7" type="ORF">IV73_GL000934</name>
</gene>
<dbReference type="GO" id="GO:0004633">
    <property type="term" value="F:phosphopantothenoylcysteine decarboxylase activity"/>
    <property type="evidence" value="ECO:0007669"/>
    <property type="project" value="UniProtKB-UniRule"/>
</dbReference>
<feature type="domain" description="Flavoprotein" evidence="5">
    <location>
        <begin position="5"/>
        <end position="171"/>
    </location>
</feature>
<keyword evidence="1 3" id="KW-0210">Decarboxylase</keyword>
<dbReference type="STRING" id="1616.IV73_GL000934"/>
<reference evidence="7 8" key="1">
    <citation type="journal article" date="2015" name="Genome Announc.">
        <title>Expanding the biotechnology potential of lactobacilli through comparative genomics of 213 strains and associated genera.</title>
        <authorList>
            <person name="Sun Z."/>
            <person name="Harris H.M."/>
            <person name="McCann A."/>
            <person name="Guo C."/>
            <person name="Argimon S."/>
            <person name="Zhang W."/>
            <person name="Yang X."/>
            <person name="Jeffery I.B."/>
            <person name="Cooney J.C."/>
            <person name="Kagawa T.F."/>
            <person name="Liu W."/>
            <person name="Song Y."/>
            <person name="Salvetti E."/>
            <person name="Wrobel A."/>
            <person name="Rasinkangas P."/>
            <person name="Parkhill J."/>
            <person name="Rea M.C."/>
            <person name="O'Sullivan O."/>
            <person name="Ritari J."/>
            <person name="Douillard F.P."/>
            <person name="Paul Ross R."/>
            <person name="Yang R."/>
            <person name="Briner A.E."/>
            <person name="Felis G.E."/>
            <person name="de Vos W.M."/>
            <person name="Barrangou R."/>
            <person name="Klaenhammer T.R."/>
            <person name="Caufield P.W."/>
            <person name="Cui Y."/>
            <person name="Zhang H."/>
            <person name="O'Toole P.W."/>
        </authorList>
    </citation>
    <scope>NUCLEOTIDE SEQUENCE [LARGE SCALE GENOMIC DNA]</scope>
    <source>
        <strain evidence="7 8">DSM 20593</strain>
    </source>
</reference>
<dbReference type="EMBL" id="JQBP01000003">
    <property type="protein sequence ID" value="KRN75172.1"/>
    <property type="molecule type" value="Genomic_DNA"/>
</dbReference>
<dbReference type="EC" id="6.3.2.5" evidence="3"/>
<dbReference type="SUPFAM" id="SSF52507">
    <property type="entry name" value="Homo-oligomeric flavin-containing Cys decarboxylases, HFCD"/>
    <property type="match status" value="1"/>
</dbReference>
<dbReference type="SUPFAM" id="SSF102645">
    <property type="entry name" value="CoaB-like"/>
    <property type="match status" value="1"/>
</dbReference>
<dbReference type="GO" id="GO:0010181">
    <property type="term" value="F:FMN binding"/>
    <property type="evidence" value="ECO:0007669"/>
    <property type="project" value="UniProtKB-UniRule"/>
</dbReference>
<dbReference type="PANTHER" id="PTHR14359:SF6">
    <property type="entry name" value="PHOSPHOPANTOTHENOYLCYSTEINE DECARBOXYLASE"/>
    <property type="match status" value="1"/>
</dbReference>
<keyword evidence="3 4" id="KW-0436">Ligase</keyword>
<comment type="pathway">
    <text evidence="3 4">Cofactor biosynthesis; coenzyme A biosynthesis; CoA from (R)-pantothenate: step 3/5.</text>
</comment>
<dbReference type="AlphaFoldDB" id="A0A0R2JM77"/>
<comment type="function">
    <text evidence="3">Catalyzes two sequential steps in the biosynthesis of coenzyme A. In the first step cysteine is conjugated to 4'-phosphopantothenate to form 4-phosphopantothenoylcysteine. In the second step the latter compound is decarboxylated to form 4'-phosphopantotheine.</text>
</comment>
<comment type="function">
    <text evidence="4">Catalyzes two steps in the biosynthesis of coenzyme A. In the first step cysteine is conjugated to 4'-phosphopantothenate to form 4-phosphopantothenoylcysteine, in the latter compound is decarboxylated to form 4'-phosphopantotheine.</text>
</comment>
<keyword evidence="3 4" id="KW-0288">FMN</keyword>
<evidence type="ECO:0000313" key="7">
    <source>
        <dbReference type="EMBL" id="KRN75172.1"/>
    </source>
</evidence>
<dbReference type="EC" id="4.1.1.36" evidence="3"/>
<dbReference type="InterPro" id="IPR005252">
    <property type="entry name" value="CoaBC"/>
</dbReference>
<dbReference type="HAMAP" id="MF_02225">
    <property type="entry name" value="CoaBC"/>
    <property type="match status" value="1"/>
</dbReference>
<dbReference type="Gene3D" id="3.40.50.10300">
    <property type="entry name" value="CoaB-like"/>
    <property type="match status" value="1"/>
</dbReference>
<comment type="caution">
    <text evidence="7">The sequence shown here is derived from an EMBL/GenBank/DDBJ whole genome shotgun (WGS) entry which is preliminary data.</text>
</comment>
<comment type="cofactor">
    <cofactor evidence="3">
        <name>FMN</name>
        <dbReference type="ChEBI" id="CHEBI:58210"/>
    </cofactor>
    <text evidence="3">Binds 1 FMN per subunit.</text>
</comment>
<dbReference type="GO" id="GO:0015937">
    <property type="term" value="P:coenzyme A biosynthetic process"/>
    <property type="evidence" value="ECO:0007669"/>
    <property type="project" value="UniProtKB-UniRule"/>
</dbReference>
<evidence type="ECO:0000256" key="4">
    <source>
        <dbReference type="RuleBase" id="RU364078"/>
    </source>
</evidence>